<keyword evidence="6" id="KW-0653">Protein transport</keyword>
<dbReference type="InterPro" id="IPR018035">
    <property type="entry name" value="Flagellar_FliH/T3SS_HrpE"/>
</dbReference>
<comment type="caution">
    <text evidence="10">The sequence shown here is derived from an EMBL/GenBank/DDBJ whole genome shotgun (WGS) entry which is preliminary data.</text>
</comment>
<evidence type="ECO:0000256" key="8">
    <source>
        <dbReference type="SAM" id="MobiDB-lite"/>
    </source>
</evidence>
<dbReference type="RefSeq" id="WP_132976846.1">
    <property type="nucleotide sequence ID" value="NZ_SMAO01000004.1"/>
</dbReference>
<organism evidence="10 11">
    <name type="scientific">Thiobaca trueperi</name>
    <dbReference type="NCBI Taxonomy" id="127458"/>
    <lineage>
        <taxon>Bacteria</taxon>
        <taxon>Pseudomonadati</taxon>
        <taxon>Pseudomonadota</taxon>
        <taxon>Gammaproteobacteria</taxon>
        <taxon>Chromatiales</taxon>
        <taxon>Chromatiaceae</taxon>
        <taxon>Thiobaca</taxon>
    </lineage>
</organism>
<feature type="compositionally biased region" description="Acidic residues" evidence="8">
    <location>
        <begin position="301"/>
        <end position="315"/>
    </location>
</feature>
<evidence type="ECO:0000256" key="3">
    <source>
        <dbReference type="ARBA" id="ARBA00016507"/>
    </source>
</evidence>
<dbReference type="GO" id="GO:0005829">
    <property type="term" value="C:cytosol"/>
    <property type="evidence" value="ECO:0007669"/>
    <property type="project" value="TreeGrafter"/>
</dbReference>
<dbReference type="OrthoDB" id="6196089at2"/>
<accession>A0A4R3N3I4</accession>
<evidence type="ECO:0000313" key="10">
    <source>
        <dbReference type="EMBL" id="TCT21239.1"/>
    </source>
</evidence>
<evidence type="ECO:0000256" key="7">
    <source>
        <dbReference type="ARBA" id="ARBA00023225"/>
    </source>
</evidence>
<keyword evidence="5" id="KW-1005">Bacterial flagellum biogenesis</keyword>
<evidence type="ECO:0000259" key="9">
    <source>
        <dbReference type="Pfam" id="PF02108"/>
    </source>
</evidence>
<dbReference type="Proteomes" id="UP000295717">
    <property type="component" value="Unassembled WGS sequence"/>
</dbReference>
<evidence type="ECO:0000256" key="1">
    <source>
        <dbReference type="ARBA" id="ARBA00003041"/>
    </source>
</evidence>
<name>A0A4R3N3I4_9GAMM</name>
<dbReference type="SUPFAM" id="SSF160527">
    <property type="entry name" value="V-type ATPase subunit E-like"/>
    <property type="match status" value="1"/>
</dbReference>
<evidence type="ECO:0000313" key="11">
    <source>
        <dbReference type="Proteomes" id="UP000295717"/>
    </source>
</evidence>
<feature type="compositionally biased region" description="Pro residues" evidence="8">
    <location>
        <begin position="24"/>
        <end position="41"/>
    </location>
</feature>
<proteinExistence type="inferred from homology"/>
<dbReference type="PANTHER" id="PTHR34982">
    <property type="entry name" value="YOP PROTEINS TRANSLOCATION PROTEIN L"/>
    <property type="match status" value="1"/>
</dbReference>
<keyword evidence="7" id="KW-1006">Bacterial flagellum protein export</keyword>
<keyword evidence="4" id="KW-0813">Transport</keyword>
<dbReference type="PANTHER" id="PTHR34982:SF1">
    <property type="entry name" value="FLAGELLAR ASSEMBLY PROTEIN FLIH"/>
    <property type="match status" value="1"/>
</dbReference>
<feature type="region of interest" description="Disordered" evidence="8">
    <location>
        <begin position="292"/>
        <end position="322"/>
    </location>
</feature>
<reference evidence="10 11" key="1">
    <citation type="submission" date="2019-03" db="EMBL/GenBank/DDBJ databases">
        <title>Genomic Encyclopedia of Type Strains, Phase IV (KMG-IV): sequencing the most valuable type-strain genomes for metagenomic binning, comparative biology and taxonomic classification.</title>
        <authorList>
            <person name="Goeker M."/>
        </authorList>
    </citation>
    <scope>NUCLEOTIDE SEQUENCE [LARGE SCALE GENOMIC DNA]</scope>
    <source>
        <strain evidence="10 11">DSM 13587</strain>
    </source>
</reference>
<dbReference type="EMBL" id="SMAO01000004">
    <property type="protein sequence ID" value="TCT21239.1"/>
    <property type="molecule type" value="Genomic_DNA"/>
</dbReference>
<gene>
    <name evidence="10" type="ORF">EDC35_10494</name>
</gene>
<feature type="region of interest" description="Disordered" evidence="8">
    <location>
        <begin position="76"/>
        <end position="98"/>
    </location>
</feature>
<evidence type="ECO:0000256" key="2">
    <source>
        <dbReference type="ARBA" id="ARBA00006602"/>
    </source>
</evidence>
<comment type="function">
    <text evidence="1">Needed for flagellar regrowth and assembly.</text>
</comment>
<dbReference type="GO" id="GO:0015031">
    <property type="term" value="P:protein transport"/>
    <property type="evidence" value="ECO:0007669"/>
    <property type="project" value="UniProtKB-KW"/>
</dbReference>
<sequence>MSRFQSMLSEQAGHEAQRWMPPDVGMPPPPPQNEPEPVPVVPQPTVEEVEAIKEAARTIGAETGYQAGYEAGYETGQREAREQVAQEAEAERQVREEREASWRTAQEVTLRETVAALEGIAQALADPLAATVDALEPELLSLTATLARRVIMEELNLRPELIQGVLRQALAQLPSRHHPVRVHVHPDEQATLAAYAEASGENLTWVADPAIERGGCLIDSGPSRIDASLDTRLRQSIDAIWGELAQPAEPVPAARQETTPDEILADDVSATTTEATSETVLDALTDVMPEILQADPLDTVSEADEPLPDELESAPEPDQAAA</sequence>
<keyword evidence="10" id="KW-0282">Flagellum</keyword>
<keyword evidence="11" id="KW-1185">Reference proteome</keyword>
<dbReference type="AlphaFoldDB" id="A0A4R3N3I4"/>
<keyword evidence="10" id="KW-0966">Cell projection</keyword>
<dbReference type="GO" id="GO:0044781">
    <property type="term" value="P:bacterial-type flagellum organization"/>
    <property type="evidence" value="ECO:0007669"/>
    <property type="project" value="UniProtKB-KW"/>
</dbReference>
<evidence type="ECO:0000256" key="5">
    <source>
        <dbReference type="ARBA" id="ARBA00022795"/>
    </source>
</evidence>
<evidence type="ECO:0000256" key="6">
    <source>
        <dbReference type="ARBA" id="ARBA00022927"/>
    </source>
</evidence>
<dbReference type="Pfam" id="PF02108">
    <property type="entry name" value="FliH"/>
    <property type="match status" value="1"/>
</dbReference>
<dbReference type="InterPro" id="IPR051472">
    <property type="entry name" value="T3SS_Stator/FliH"/>
</dbReference>
<feature type="domain" description="Flagellar assembly protein FliH/Type III secretion system HrpE" evidence="9">
    <location>
        <begin position="113"/>
        <end position="235"/>
    </location>
</feature>
<comment type="similarity">
    <text evidence="2">Belongs to the FliH family.</text>
</comment>
<keyword evidence="10" id="KW-0969">Cilium</keyword>
<protein>
    <recommendedName>
        <fullName evidence="3">Flagellar assembly protein FliH</fullName>
    </recommendedName>
</protein>
<evidence type="ECO:0000256" key="4">
    <source>
        <dbReference type="ARBA" id="ARBA00022448"/>
    </source>
</evidence>
<feature type="region of interest" description="Disordered" evidence="8">
    <location>
        <begin position="1"/>
        <end position="41"/>
    </location>
</feature>